<keyword evidence="3" id="KW-1185">Reference proteome</keyword>
<dbReference type="eggNOG" id="ENOG5030N6F">
    <property type="taxonomic scope" value="Bacteria"/>
</dbReference>
<protein>
    <submittedName>
        <fullName evidence="2">Uncharacterized protein</fullName>
    </submittedName>
</protein>
<name>A1BF96_CHLPD</name>
<dbReference type="Proteomes" id="UP000008701">
    <property type="component" value="Chromosome"/>
</dbReference>
<dbReference type="STRING" id="290317.Cpha266_1026"/>
<dbReference type="OrthoDB" id="594352at2"/>
<evidence type="ECO:0000313" key="2">
    <source>
        <dbReference type="EMBL" id="ABL65073.1"/>
    </source>
</evidence>
<dbReference type="KEGG" id="cph:Cpha266_1026"/>
<organism evidence="2 3">
    <name type="scientific">Chlorobium phaeobacteroides (strain DSM 266 / SMG 266 / 2430)</name>
    <dbReference type="NCBI Taxonomy" id="290317"/>
    <lineage>
        <taxon>Bacteria</taxon>
        <taxon>Pseudomonadati</taxon>
        <taxon>Chlorobiota</taxon>
        <taxon>Chlorobiia</taxon>
        <taxon>Chlorobiales</taxon>
        <taxon>Chlorobiaceae</taxon>
        <taxon>Chlorobium/Pelodictyon group</taxon>
        <taxon>Chlorobium</taxon>
    </lineage>
</organism>
<evidence type="ECO:0000313" key="3">
    <source>
        <dbReference type="Proteomes" id="UP000008701"/>
    </source>
</evidence>
<dbReference type="AlphaFoldDB" id="A1BF96"/>
<gene>
    <name evidence="2" type="ordered locus">Cpha266_1026</name>
</gene>
<proteinExistence type="predicted"/>
<dbReference type="EMBL" id="CP000492">
    <property type="protein sequence ID" value="ABL65073.1"/>
    <property type="molecule type" value="Genomic_DNA"/>
</dbReference>
<feature type="region of interest" description="Disordered" evidence="1">
    <location>
        <begin position="1"/>
        <end position="27"/>
    </location>
</feature>
<accession>A1BF96</accession>
<evidence type="ECO:0000256" key="1">
    <source>
        <dbReference type="SAM" id="MobiDB-lite"/>
    </source>
</evidence>
<dbReference type="HOGENOM" id="CLU_079622_0_0_10"/>
<sequence>MTNVAFAGHSGTSVSMTNNNDNTANSTSLATGTVANSQIFEGSTPTPYLPGSISAPILSPTLFSLQGLPAQVAGLPLLSKNYFSISTHDVCIGSSSGTKIIYNGSILPERPGKKERTISMNVSGVAQGEIVGSITVQSRKHKGDEVDVSTLLYDATRYIDGIKELKGYDLTLLTVKNTFTYAVGVDARSSGISLTPLLSGFINGPAGIVAGLASGFSKTGGVTAPTALVGCTFLVLADTERNRLVDLHATYGNPEIPEKIINGNGKKKYEALKSDQ</sequence>
<feature type="compositionally biased region" description="Low complexity" evidence="1">
    <location>
        <begin position="17"/>
        <end position="27"/>
    </location>
</feature>
<reference evidence="2 3" key="1">
    <citation type="submission" date="2006-12" db="EMBL/GenBank/DDBJ databases">
        <title>Complete sequence of Chlorobium phaeobacteroides DSM 266.</title>
        <authorList>
            <consortium name="US DOE Joint Genome Institute"/>
            <person name="Copeland A."/>
            <person name="Lucas S."/>
            <person name="Lapidus A."/>
            <person name="Barry K."/>
            <person name="Detter J.C."/>
            <person name="Glavina del Rio T."/>
            <person name="Hammon N."/>
            <person name="Israni S."/>
            <person name="Pitluck S."/>
            <person name="Goltsman E."/>
            <person name="Schmutz J."/>
            <person name="Larimer F."/>
            <person name="Land M."/>
            <person name="Hauser L."/>
            <person name="Mikhailova N."/>
            <person name="Li T."/>
            <person name="Overmann J."/>
            <person name="Bryant D.A."/>
            <person name="Richardson P."/>
        </authorList>
    </citation>
    <scope>NUCLEOTIDE SEQUENCE [LARGE SCALE GENOMIC DNA]</scope>
    <source>
        <strain evidence="2 3">DSM 266</strain>
    </source>
</reference>